<evidence type="ECO:0000256" key="3">
    <source>
        <dbReference type="ARBA" id="ARBA00022729"/>
    </source>
</evidence>
<dbReference type="InterPro" id="IPR010583">
    <property type="entry name" value="MipA"/>
</dbReference>
<dbReference type="RefSeq" id="WP_247028341.1">
    <property type="nucleotide sequence ID" value="NZ_JALKCH010000004.1"/>
</dbReference>
<reference evidence="7 8" key="1">
    <citation type="submission" date="2022-04" db="EMBL/GenBank/DDBJ databases">
        <authorList>
            <person name="Grouzdev D.S."/>
            <person name="Pantiukh K.S."/>
            <person name="Krutkina M.S."/>
        </authorList>
    </citation>
    <scope>NUCLEOTIDE SEQUENCE [LARGE SCALE GENOMIC DNA]</scope>
    <source>
        <strain evidence="7 8">6x-1</strain>
    </source>
</reference>
<dbReference type="PANTHER" id="PTHR38776:SF1">
    <property type="entry name" value="MLTA-INTERACTING PROTEIN-RELATED"/>
    <property type="match status" value="1"/>
</dbReference>
<comment type="similarity">
    <text evidence="2">Belongs to the MipA/OmpV family.</text>
</comment>
<gene>
    <name evidence="7" type="ORF">MWN34_08125</name>
</gene>
<evidence type="ECO:0000256" key="6">
    <source>
        <dbReference type="SAM" id="SignalP"/>
    </source>
</evidence>
<dbReference type="Proteomes" id="UP001203284">
    <property type="component" value="Unassembled WGS sequence"/>
</dbReference>
<keyword evidence="8" id="KW-1185">Reference proteome</keyword>
<keyword evidence="3 6" id="KW-0732">Signal</keyword>
<evidence type="ECO:0000256" key="1">
    <source>
        <dbReference type="ARBA" id="ARBA00004442"/>
    </source>
</evidence>
<keyword evidence="4" id="KW-0472">Membrane</keyword>
<evidence type="ECO:0000313" key="7">
    <source>
        <dbReference type="EMBL" id="MCK0196879.1"/>
    </source>
</evidence>
<feature type="chain" id="PRO_5045212662" evidence="6">
    <location>
        <begin position="28"/>
        <end position="298"/>
    </location>
</feature>
<accession>A0ABT0DAG1</accession>
<dbReference type="EMBL" id="JALKCH010000004">
    <property type="protein sequence ID" value="MCK0196879.1"/>
    <property type="molecule type" value="Genomic_DNA"/>
</dbReference>
<proteinExistence type="inferred from homology"/>
<feature type="signal peptide" evidence="6">
    <location>
        <begin position="1"/>
        <end position="27"/>
    </location>
</feature>
<comment type="caution">
    <text evidence="7">The sequence shown here is derived from an EMBL/GenBank/DDBJ whole genome shotgun (WGS) entry which is preliminary data.</text>
</comment>
<protein>
    <submittedName>
        <fullName evidence="7">MipA/OmpV family protein</fullName>
    </submittedName>
</protein>
<name>A0ABT0DAG1_9HYPH</name>
<dbReference type="PANTHER" id="PTHR38776">
    <property type="entry name" value="MLTA-INTERACTING PROTEIN-RELATED"/>
    <property type="match status" value="1"/>
</dbReference>
<sequence>MRSAAFGLAVLAGAAAWSVAAAPVAHAADMSAGVPAVEPAPVVDRSREWTLTVGAYFMGQPEFAGADSYEFAVRPLFSISRAGSLDDFRSFYDNASIALIDTGNFQAGVVGKLNWRRKSSDYDGLRGLDNVDYAVEVGGYAQIFPADWMRLRGEVRYGFGGFDGVVADLAADFIYRPNVWGLTFSAGPRITLASSGYTDAYFGISDQESANAIALGNNLTPYEAGGGIYSYGVGGQVLKDFGNGFKGSVYAEYRYLADEAANSPIVVQNGDRNQVQAGVSLSYTFFLGFDTNPLTGGR</sequence>
<evidence type="ECO:0000256" key="5">
    <source>
        <dbReference type="ARBA" id="ARBA00023237"/>
    </source>
</evidence>
<keyword evidence="5" id="KW-0998">Cell outer membrane</keyword>
<comment type="subcellular location">
    <subcellularLocation>
        <location evidence="1">Cell outer membrane</location>
    </subcellularLocation>
</comment>
<evidence type="ECO:0000256" key="4">
    <source>
        <dbReference type="ARBA" id="ARBA00023136"/>
    </source>
</evidence>
<evidence type="ECO:0000256" key="2">
    <source>
        <dbReference type="ARBA" id="ARBA00005722"/>
    </source>
</evidence>
<evidence type="ECO:0000313" key="8">
    <source>
        <dbReference type="Proteomes" id="UP001203284"/>
    </source>
</evidence>
<organism evidence="7 8">
    <name type="scientific">Ancylobacter crimeensis</name>
    <dbReference type="NCBI Taxonomy" id="2579147"/>
    <lineage>
        <taxon>Bacteria</taxon>
        <taxon>Pseudomonadati</taxon>
        <taxon>Pseudomonadota</taxon>
        <taxon>Alphaproteobacteria</taxon>
        <taxon>Hyphomicrobiales</taxon>
        <taxon>Xanthobacteraceae</taxon>
        <taxon>Ancylobacter</taxon>
    </lineage>
</organism>
<dbReference type="Pfam" id="PF06629">
    <property type="entry name" value="MipA"/>
    <property type="match status" value="1"/>
</dbReference>